<name>A0ACB8U650_9APHY</name>
<protein>
    <submittedName>
        <fullName evidence="1">Uncharacterized protein</fullName>
    </submittedName>
</protein>
<dbReference type="EMBL" id="MU274910">
    <property type="protein sequence ID" value="KAI0089666.1"/>
    <property type="molecule type" value="Genomic_DNA"/>
</dbReference>
<proteinExistence type="predicted"/>
<evidence type="ECO:0000313" key="2">
    <source>
        <dbReference type="Proteomes" id="UP001055072"/>
    </source>
</evidence>
<gene>
    <name evidence="1" type="ORF">BDY19DRAFT_889311</name>
</gene>
<reference evidence="1" key="1">
    <citation type="journal article" date="2021" name="Environ. Microbiol.">
        <title>Gene family expansions and transcriptome signatures uncover fungal adaptations to wood decay.</title>
        <authorList>
            <person name="Hage H."/>
            <person name="Miyauchi S."/>
            <person name="Viragh M."/>
            <person name="Drula E."/>
            <person name="Min B."/>
            <person name="Chaduli D."/>
            <person name="Navarro D."/>
            <person name="Favel A."/>
            <person name="Norest M."/>
            <person name="Lesage-Meessen L."/>
            <person name="Balint B."/>
            <person name="Merenyi Z."/>
            <person name="de Eugenio L."/>
            <person name="Morin E."/>
            <person name="Martinez A.T."/>
            <person name="Baldrian P."/>
            <person name="Stursova M."/>
            <person name="Martinez M.J."/>
            <person name="Novotny C."/>
            <person name="Magnuson J.K."/>
            <person name="Spatafora J.W."/>
            <person name="Maurice S."/>
            <person name="Pangilinan J."/>
            <person name="Andreopoulos W."/>
            <person name="LaButti K."/>
            <person name="Hundley H."/>
            <person name="Na H."/>
            <person name="Kuo A."/>
            <person name="Barry K."/>
            <person name="Lipzen A."/>
            <person name="Henrissat B."/>
            <person name="Riley R."/>
            <person name="Ahrendt S."/>
            <person name="Nagy L.G."/>
            <person name="Grigoriev I.V."/>
            <person name="Martin F."/>
            <person name="Rosso M.N."/>
        </authorList>
    </citation>
    <scope>NUCLEOTIDE SEQUENCE</scope>
    <source>
        <strain evidence="1">CBS 384.51</strain>
    </source>
</reference>
<comment type="caution">
    <text evidence="1">The sequence shown here is derived from an EMBL/GenBank/DDBJ whole genome shotgun (WGS) entry which is preliminary data.</text>
</comment>
<keyword evidence="2" id="KW-1185">Reference proteome</keyword>
<evidence type="ECO:0000313" key="1">
    <source>
        <dbReference type="EMBL" id="KAI0089666.1"/>
    </source>
</evidence>
<dbReference type="Proteomes" id="UP001055072">
    <property type="component" value="Unassembled WGS sequence"/>
</dbReference>
<organism evidence="1 2">
    <name type="scientific">Irpex rosettiformis</name>
    <dbReference type="NCBI Taxonomy" id="378272"/>
    <lineage>
        <taxon>Eukaryota</taxon>
        <taxon>Fungi</taxon>
        <taxon>Dikarya</taxon>
        <taxon>Basidiomycota</taxon>
        <taxon>Agaricomycotina</taxon>
        <taxon>Agaricomycetes</taxon>
        <taxon>Polyporales</taxon>
        <taxon>Irpicaceae</taxon>
        <taxon>Irpex</taxon>
    </lineage>
</organism>
<sequence>MSAVSGQGGSATPSASTPSDSRPRPPRHRHGPRQQKPGAVDGAEPLNEINQAGPSSNNERNRQRRPRPRRPPQDRDAEHARPSSAQSHAPGGKEAGPGGSGSQGSDQKKRQPRRPPQPPRDGTKEDRSNASHDAARPKKGSRRAARFGAGLTEDKSAGSSYNTEHTRGSYAIPKKDDLTSTLIHDLSTPPYPDCLICFSAIRPQEPTFSCSPSIPIVGEDEEEKKGAGAHAPVTAQCCWTTFHLKCIKAWASKSVKDTEAAWKARGVDRLGVWRCPGCQSQRNVVPTVYRCFCGSVAEPRPPRLATPHSCASQCTRPRTCSHSCPLSCHPGPCPPCQVTTQKPCFCGKKTLSFRCGNLVQSRATALSCGQICGKLLDCGNHKCAIACHDGPCSPCQVTATWKCYCGKEEKVLKCGEGESKVSVVKEDGQEKTWTGRFACEHECQRLFDCGIHHCTKRCHVPSPTPAPCPRSPSVIHTCPCGRHALDPSSSTFFPSNTKLDRSSCTDPIPTCKSVCSKPLEGCSHLCASRCHTGPCPPCTVKLVRPCRCGSSTHEIPCFEDQARSRGELGEILCDKPCPALRACGRHQCNRVCCPLASLAVSSKGKGKKKALAVDQDAVLDEVGWHACDLVCGKLLSCGNHNCEEQDHRGPCPPCLRSSFEEMICACGQTILEPPIPCGTRMNCRYPCARPPPLCGHPKTQHACHEDPTPCPPCPFLTSKQCACGKKMVPNVRCSQEKVSCGTTCGRLLACGFHHCERLCHGDSCGECHAVCGKPRKLCLPANHPCMLPCHAPAACPEDEPCRATVNISCPCGRIRQPVPCGRCSSNPAGREGSQQLKCTNECAIAKRNARLAEALGINAESRSAQVTYTDDLVGFAKANIKFCQLVEKTFADFVSSDKRSQILPHMPEQRRNFVHNLASMYRMDTQMVDQEPHRSVQLIRRIDSRIPAPLLSSAASTSTVPAVSLGKLTPLRAPVAQRTALPSAFNRTNQTPSSSGTPAPSLSTGRGWTAVVAGPTSSRPSPIPSPTAWLTESKRPVASESGAATGNRVSQPPSKPITPIPVVSAAAEEVPDNWEDDV</sequence>
<accession>A0ACB8U650</accession>